<dbReference type="PATRIC" id="fig|1449350.3.peg.394"/>
<dbReference type="EMBL" id="JALZ01000001">
    <property type="protein sequence ID" value="ETX16609.1"/>
    <property type="molecule type" value="Genomic_DNA"/>
</dbReference>
<organism evidence="3 4">
    <name type="scientific">Roseivivax halodurans JCM 10272</name>
    <dbReference type="NCBI Taxonomy" id="1449350"/>
    <lineage>
        <taxon>Bacteria</taxon>
        <taxon>Pseudomonadati</taxon>
        <taxon>Pseudomonadota</taxon>
        <taxon>Alphaproteobacteria</taxon>
        <taxon>Rhodobacterales</taxon>
        <taxon>Roseobacteraceae</taxon>
        <taxon>Roseivivax</taxon>
    </lineage>
</organism>
<dbReference type="Proteomes" id="UP000022447">
    <property type="component" value="Unassembled WGS sequence"/>
</dbReference>
<accession>X7EKH8</accession>
<dbReference type="PANTHER" id="PTHR43777">
    <property type="entry name" value="MOLYBDENUM COFACTOR CYTIDYLYLTRANSFERASE"/>
    <property type="match status" value="1"/>
</dbReference>
<evidence type="ECO:0000256" key="1">
    <source>
        <dbReference type="ARBA" id="ARBA00022842"/>
    </source>
</evidence>
<dbReference type="OrthoDB" id="9779263at2"/>
<dbReference type="Pfam" id="PF12804">
    <property type="entry name" value="NTP_transf_3"/>
    <property type="match status" value="1"/>
</dbReference>
<evidence type="ECO:0000259" key="2">
    <source>
        <dbReference type="Pfam" id="PF12804"/>
    </source>
</evidence>
<dbReference type="GO" id="GO:0016779">
    <property type="term" value="F:nucleotidyltransferase activity"/>
    <property type="evidence" value="ECO:0007669"/>
    <property type="project" value="UniProtKB-ARBA"/>
</dbReference>
<gene>
    <name evidence="3" type="ORF">OCH239_01945</name>
</gene>
<dbReference type="Gene3D" id="3.90.550.10">
    <property type="entry name" value="Spore Coat Polysaccharide Biosynthesis Protein SpsA, Chain A"/>
    <property type="match status" value="1"/>
</dbReference>
<dbReference type="PANTHER" id="PTHR43777:SF1">
    <property type="entry name" value="MOLYBDENUM COFACTOR CYTIDYLYLTRANSFERASE"/>
    <property type="match status" value="1"/>
</dbReference>
<dbReference type="SUPFAM" id="SSF53448">
    <property type="entry name" value="Nucleotide-diphospho-sugar transferases"/>
    <property type="match status" value="1"/>
</dbReference>
<reference evidence="3 4" key="1">
    <citation type="submission" date="2014-01" db="EMBL/GenBank/DDBJ databases">
        <title>Roseivivax halodurans JCM 10272 Genome Sequencing.</title>
        <authorList>
            <person name="Lai Q."/>
            <person name="Li G."/>
            <person name="Shao Z."/>
        </authorList>
    </citation>
    <scope>NUCLEOTIDE SEQUENCE [LARGE SCALE GENOMIC DNA]</scope>
    <source>
        <strain evidence="3 4">JCM 10272</strain>
    </source>
</reference>
<keyword evidence="1" id="KW-0460">Magnesium</keyword>
<protein>
    <submittedName>
        <fullName evidence="3">Molybdopterin-guanine dinucleotide biosynthesis protein A</fullName>
    </submittedName>
</protein>
<evidence type="ECO:0000313" key="4">
    <source>
        <dbReference type="Proteomes" id="UP000022447"/>
    </source>
</evidence>
<name>X7EKH8_9RHOB</name>
<dbReference type="STRING" id="1449350.OCH239_01945"/>
<keyword evidence="4" id="KW-1185">Reference proteome</keyword>
<evidence type="ECO:0000313" key="3">
    <source>
        <dbReference type="EMBL" id="ETX16609.1"/>
    </source>
</evidence>
<dbReference type="InterPro" id="IPR029044">
    <property type="entry name" value="Nucleotide-diphossugar_trans"/>
</dbReference>
<sequence length="207" mass="21215">MGKQARVARISILILAAGFGKRMRGADKLLMEVGGVPLLRRQAEEALAACRDVVVTLPAGAGARVAALEGLSVTRVAVADAGEGMAASIRAGIGALPEDAVAVMIVPGDMPELGRREFETLCGAFDPAEPCVIRGTDAGGAPGHPVLFPRRDFAALRAIEGDRGAREVLASAPCVVGVALPGRAALTDLDTPEAWASWREGREGGGS</sequence>
<dbReference type="InterPro" id="IPR025877">
    <property type="entry name" value="MobA-like_NTP_Trfase"/>
</dbReference>
<dbReference type="CDD" id="cd04182">
    <property type="entry name" value="GT_2_like_f"/>
    <property type="match status" value="1"/>
</dbReference>
<proteinExistence type="predicted"/>
<dbReference type="AlphaFoldDB" id="X7EKH8"/>
<comment type="caution">
    <text evidence="3">The sequence shown here is derived from an EMBL/GenBank/DDBJ whole genome shotgun (WGS) entry which is preliminary data.</text>
</comment>
<dbReference type="eggNOG" id="COG2068">
    <property type="taxonomic scope" value="Bacteria"/>
</dbReference>
<feature type="domain" description="MobA-like NTP transferase" evidence="2">
    <location>
        <begin position="13"/>
        <end position="171"/>
    </location>
</feature>